<dbReference type="NCBIfam" id="TIGR01981">
    <property type="entry name" value="sufD"/>
    <property type="match status" value="1"/>
</dbReference>
<sequence length="391" mass="44978">MYDKENFSADKDVMSIFENKRDFKLNQICVPIWRYLGLNDFSIKNYSLPEIEPYKVDYINFQPEDFKKSIIMPTKQAGKSRCLYSYLNFKEVTSVSEDFVKLAENGFNSGIFIKIPQNKLIDSYVRLNFNLDRDNPIVMDHNIIIAEANSKITFIADYYTNDKEINAFHNGLTKIIAKDGAEVNVIKIQRMNDKSTHFDWNMASVEGSAKINWITVEIGSDISVTNYNSSLMGHYSTSNIYSAYLVDGDRKQDIYYTNNHFGKKSISNMFVEGVLKDRARKVFKGDIDFKRGSSESKGSQVEQVLLLDPTVKTDSVPMLLCEEENVDGSHAASVGRIDEDELFYLMSRGFNYSEAQKLIIEARFNPIFDKIPADDLKKFLSEELNRRIMNE</sequence>
<organism evidence="3 4">
    <name type="scientific">Candidatus Clostridium eludens</name>
    <dbReference type="NCBI Taxonomy" id="3381663"/>
    <lineage>
        <taxon>Bacteria</taxon>
        <taxon>Bacillati</taxon>
        <taxon>Bacillota</taxon>
        <taxon>Clostridia</taxon>
        <taxon>Eubacteriales</taxon>
        <taxon>Clostridiaceae</taxon>
        <taxon>Clostridium</taxon>
    </lineage>
</organism>
<dbReference type="PANTHER" id="PTHR43575:SF1">
    <property type="entry name" value="PROTEIN ABCI7, CHLOROPLASTIC"/>
    <property type="match status" value="1"/>
</dbReference>
<dbReference type="InterPro" id="IPR000825">
    <property type="entry name" value="SUF_FeS_clus_asmbl_SufBD_core"/>
</dbReference>
<evidence type="ECO:0000256" key="1">
    <source>
        <dbReference type="ARBA" id="ARBA00043967"/>
    </source>
</evidence>
<dbReference type="InterPro" id="IPR011542">
    <property type="entry name" value="SUF_FeS_clus_asmbl_SufD"/>
</dbReference>
<evidence type="ECO:0000313" key="4">
    <source>
        <dbReference type="Proteomes" id="UP001623660"/>
    </source>
</evidence>
<protein>
    <submittedName>
        <fullName evidence="3">Fe-S cluster assembly protein SufD</fullName>
    </submittedName>
</protein>
<dbReference type="Proteomes" id="UP001623660">
    <property type="component" value="Unassembled WGS sequence"/>
</dbReference>
<evidence type="ECO:0000313" key="3">
    <source>
        <dbReference type="EMBL" id="MFL0198722.1"/>
    </source>
</evidence>
<gene>
    <name evidence="3" type="primary">sufD</name>
    <name evidence="3" type="ORF">ACJDU8_24670</name>
</gene>
<dbReference type="Pfam" id="PF01458">
    <property type="entry name" value="SUFBD_core"/>
    <property type="match status" value="1"/>
</dbReference>
<dbReference type="InterPro" id="IPR055346">
    <property type="entry name" value="Fe-S_cluster_assembly_SufBD"/>
</dbReference>
<dbReference type="SUPFAM" id="SSF101960">
    <property type="entry name" value="Stabilizer of iron transporter SufD"/>
    <property type="match status" value="1"/>
</dbReference>
<keyword evidence="4" id="KW-1185">Reference proteome</keyword>
<dbReference type="PANTHER" id="PTHR43575">
    <property type="entry name" value="PROTEIN ABCI7, CHLOROPLASTIC"/>
    <property type="match status" value="1"/>
</dbReference>
<accession>A0ABW8SSM7</accession>
<evidence type="ECO:0000259" key="2">
    <source>
        <dbReference type="Pfam" id="PF01458"/>
    </source>
</evidence>
<comment type="similarity">
    <text evidence="1">Belongs to the iron-sulfur cluster assembly SufBD family.</text>
</comment>
<dbReference type="RefSeq" id="WP_406794836.1">
    <property type="nucleotide sequence ID" value="NZ_JBJHZX010000083.1"/>
</dbReference>
<reference evidence="3 4" key="1">
    <citation type="submission" date="2024-11" db="EMBL/GenBank/DDBJ databases">
        <authorList>
            <person name="Heng Y.C."/>
            <person name="Lim A.C.H."/>
            <person name="Lee J.K.Y."/>
            <person name="Kittelmann S."/>
        </authorList>
    </citation>
    <scope>NUCLEOTIDE SEQUENCE [LARGE SCALE GENOMIC DNA]</scope>
    <source>
        <strain evidence="3 4">WILCCON 0269</strain>
    </source>
</reference>
<name>A0ABW8SSM7_9CLOT</name>
<feature type="domain" description="SUF system FeS cluster assembly SufBD core" evidence="2">
    <location>
        <begin position="132"/>
        <end position="362"/>
    </location>
</feature>
<comment type="caution">
    <text evidence="3">The sequence shown here is derived from an EMBL/GenBank/DDBJ whole genome shotgun (WGS) entry which is preliminary data.</text>
</comment>
<dbReference type="InterPro" id="IPR037284">
    <property type="entry name" value="SUF_FeS_clus_asmbl_SufBD_sf"/>
</dbReference>
<dbReference type="EMBL" id="JBJHZX010000083">
    <property type="protein sequence ID" value="MFL0198722.1"/>
    <property type="molecule type" value="Genomic_DNA"/>
</dbReference>
<proteinExistence type="inferred from homology"/>